<protein>
    <submittedName>
        <fullName evidence="1">Uncharacterized protein</fullName>
    </submittedName>
</protein>
<keyword evidence="2" id="KW-1185">Reference proteome</keyword>
<gene>
    <name evidence="1" type="ORF">K3G42_001237</name>
</gene>
<organism evidence="1 2">
    <name type="scientific">Sphaerodactylus townsendi</name>
    <dbReference type="NCBI Taxonomy" id="933632"/>
    <lineage>
        <taxon>Eukaryota</taxon>
        <taxon>Metazoa</taxon>
        <taxon>Chordata</taxon>
        <taxon>Craniata</taxon>
        <taxon>Vertebrata</taxon>
        <taxon>Euteleostomi</taxon>
        <taxon>Lepidosauria</taxon>
        <taxon>Squamata</taxon>
        <taxon>Bifurcata</taxon>
        <taxon>Gekkota</taxon>
        <taxon>Sphaerodactylidae</taxon>
        <taxon>Sphaerodactylus</taxon>
    </lineage>
</organism>
<name>A0ACB8E461_9SAUR</name>
<proteinExistence type="predicted"/>
<comment type="caution">
    <text evidence="1">The sequence shown here is derived from an EMBL/GenBank/DDBJ whole genome shotgun (WGS) entry which is preliminary data.</text>
</comment>
<dbReference type="EMBL" id="CM037630">
    <property type="protein sequence ID" value="KAH7987173.1"/>
    <property type="molecule type" value="Genomic_DNA"/>
</dbReference>
<sequence>MTAEERWRGQAAFGQALPLPDGSQTQGGVSKPSQLPATCVKGQAVLIGVEQAFSSKSVNCTKQPPRILKLRLAQIISSTSFSSHPVLLTPFWEPTEQRSESYFL</sequence>
<dbReference type="Proteomes" id="UP000827872">
    <property type="component" value="Linkage Group LG17"/>
</dbReference>
<reference evidence="1" key="1">
    <citation type="submission" date="2021-08" db="EMBL/GenBank/DDBJ databases">
        <title>The first chromosome-level gecko genome reveals the dynamic sex chromosomes of Neotropical dwarf geckos (Sphaerodactylidae: Sphaerodactylus).</title>
        <authorList>
            <person name="Pinto B.J."/>
            <person name="Keating S.E."/>
            <person name="Gamble T."/>
        </authorList>
    </citation>
    <scope>NUCLEOTIDE SEQUENCE</scope>
    <source>
        <strain evidence="1">TG3544</strain>
    </source>
</reference>
<evidence type="ECO:0000313" key="2">
    <source>
        <dbReference type="Proteomes" id="UP000827872"/>
    </source>
</evidence>
<evidence type="ECO:0000313" key="1">
    <source>
        <dbReference type="EMBL" id="KAH7987173.1"/>
    </source>
</evidence>
<accession>A0ACB8E461</accession>